<evidence type="ECO:0000313" key="3">
    <source>
        <dbReference type="EMBL" id="CAH1403460.1"/>
    </source>
</evidence>
<keyword evidence="4" id="KW-1185">Reference proteome</keyword>
<proteinExistence type="predicted"/>
<dbReference type="SMART" id="SM00449">
    <property type="entry name" value="SPRY"/>
    <property type="match status" value="1"/>
</dbReference>
<dbReference type="InterPro" id="IPR003877">
    <property type="entry name" value="SPRY_dom"/>
</dbReference>
<dbReference type="AlphaFoldDB" id="A0A9P0HK95"/>
<dbReference type="InterPro" id="IPR043136">
    <property type="entry name" value="B30.2/SPRY_sf"/>
</dbReference>
<dbReference type="InterPro" id="IPR001870">
    <property type="entry name" value="B30.2/SPRY"/>
</dbReference>
<gene>
    <name evidence="3" type="ORF">NEZAVI_LOCUS12067</name>
</gene>
<protein>
    <recommendedName>
        <fullName evidence="1">SPRY domain-containing protein 7</fullName>
    </recommendedName>
</protein>
<dbReference type="InterPro" id="IPR013320">
    <property type="entry name" value="ConA-like_dom_sf"/>
</dbReference>
<reference evidence="3" key="1">
    <citation type="submission" date="2022-01" db="EMBL/GenBank/DDBJ databases">
        <authorList>
            <person name="King R."/>
        </authorList>
    </citation>
    <scope>NUCLEOTIDE SEQUENCE</scope>
</reference>
<dbReference type="PANTHER" id="PTHR20951:SF2">
    <property type="entry name" value="SPRY DOMAIN-CONTAINING PROTEIN 7"/>
    <property type="match status" value="1"/>
</dbReference>
<dbReference type="PROSITE" id="PS50188">
    <property type="entry name" value="B302_SPRY"/>
    <property type="match status" value="1"/>
</dbReference>
<dbReference type="Proteomes" id="UP001152798">
    <property type="component" value="Chromosome 5"/>
</dbReference>
<dbReference type="SUPFAM" id="SSF49899">
    <property type="entry name" value="Concanavalin A-like lectins/glucanases"/>
    <property type="match status" value="1"/>
</dbReference>
<dbReference type="CDD" id="cd12880">
    <property type="entry name" value="SPRYD7"/>
    <property type="match status" value="1"/>
</dbReference>
<evidence type="ECO:0000313" key="4">
    <source>
        <dbReference type="Proteomes" id="UP001152798"/>
    </source>
</evidence>
<dbReference type="Pfam" id="PF00622">
    <property type="entry name" value="SPRY"/>
    <property type="match status" value="1"/>
</dbReference>
<organism evidence="3 4">
    <name type="scientific">Nezara viridula</name>
    <name type="common">Southern green stink bug</name>
    <name type="synonym">Cimex viridulus</name>
    <dbReference type="NCBI Taxonomy" id="85310"/>
    <lineage>
        <taxon>Eukaryota</taxon>
        <taxon>Metazoa</taxon>
        <taxon>Ecdysozoa</taxon>
        <taxon>Arthropoda</taxon>
        <taxon>Hexapoda</taxon>
        <taxon>Insecta</taxon>
        <taxon>Pterygota</taxon>
        <taxon>Neoptera</taxon>
        <taxon>Paraneoptera</taxon>
        <taxon>Hemiptera</taxon>
        <taxon>Heteroptera</taxon>
        <taxon>Panheteroptera</taxon>
        <taxon>Pentatomomorpha</taxon>
        <taxon>Pentatomoidea</taxon>
        <taxon>Pentatomidae</taxon>
        <taxon>Pentatominae</taxon>
        <taxon>Nezara</taxon>
    </lineage>
</organism>
<name>A0A9P0HK95_NEZVI</name>
<dbReference type="Gene3D" id="2.60.120.920">
    <property type="match status" value="1"/>
</dbReference>
<feature type="domain" description="B30.2/SPRY" evidence="2">
    <location>
        <begin position="1"/>
        <end position="184"/>
    </location>
</feature>
<sequence length="196" mass="21160">MSLASICCFKTCFEGTGFTIKGTSTREITPIILDNRHMGHDVVILKNGFRICGNGGAICTAPLVQSKSYFEVKIQQGGKWSIGLATRKTDFNSSGGKDSESWVLTSGGTLQHNGTIVHSNLDIPTEGNIVGVSYDHIDLNFYVNGKALEKPLTAIKGTVYPALFVDDGAVLDLIIDNFQGTMPSGFERILIEQSLL</sequence>
<dbReference type="PANTHER" id="PTHR20951">
    <property type="entry name" value="C13ORF1 PROTEIN-RELATED"/>
    <property type="match status" value="1"/>
</dbReference>
<dbReference type="OrthoDB" id="40953at2759"/>
<evidence type="ECO:0000256" key="1">
    <source>
        <dbReference type="ARBA" id="ARBA00021772"/>
    </source>
</evidence>
<dbReference type="EMBL" id="OV725081">
    <property type="protein sequence ID" value="CAH1403460.1"/>
    <property type="molecule type" value="Genomic_DNA"/>
</dbReference>
<evidence type="ECO:0000259" key="2">
    <source>
        <dbReference type="PROSITE" id="PS50188"/>
    </source>
</evidence>
<accession>A0A9P0HK95</accession>
<dbReference type="InterPro" id="IPR035766">
    <property type="entry name" value="SPRYD7"/>
</dbReference>